<dbReference type="AlphaFoldDB" id="A0A365H4N8"/>
<dbReference type="SMART" id="SM00886">
    <property type="entry name" value="Dabb"/>
    <property type="match status" value="1"/>
</dbReference>
<proteinExistence type="predicted"/>
<feature type="domain" description="Stress-response A/B barrel" evidence="1">
    <location>
        <begin position="2"/>
        <end position="91"/>
    </location>
</feature>
<gene>
    <name evidence="2" type="ORF">DPM19_17480</name>
</gene>
<dbReference type="Gene3D" id="3.30.70.100">
    <property type="match status" value="1"/>
</dbReference>
<organism evidence="2 3">
    <name type="scientific">Actinomadura craniellae</name>
    <dbReference type="NCBI Taxonomy" id="2231787"/>
    <lineage>
        <taxon>Bacteria</taxon>
        <taxon>Bacillati</taxon>
        <taxon>Actinomycetota</taxon>
        <taxon>Actinomycetes</taxon>
        <taxon>Streptosporangiales</taxon>
        <taxon>Thermomonosporaceae</taxon>
        <taxon>Actinomadura</taxon>
    </lineage>
</organism>
<dbReference type="PROSITE" id="PS51502">
    <property type="entry name" value="S_R_A_B_BARREL"/>
    <property type="match status" value="1"/>
</dbReference>
<dbReference type="InterPro" id="IPR011008">
    <property type="entry name" value="Dimeric_a/b-barrel"/>
</dbReference>
<dbReference type="RefSeq" id="WP_111868979.1">
    <property type="nucleotide sequence ID" value="NZ_QLYX01000007.1"/>
</dbReference>
<dbReference type="InterPro" id="IPR013097">
    <property type="entry name" value="Dabb"/>
</dbReference>
<dbReference type="SUPFAM" id="SSF54909">
    <property type="entry name" value="Dimeric alpha+beta barrel"/>
    <property type="match status" value="1"/>
</dbReference>
<protein>
    <submittedName>
        <fullName evidence="2">Dabb family protein</fullName>
    </submittedName>
</protein>
<keyword evidence="3" id="KW-1185">Reference proteome</keyword>
<dbReference type="Pfam" id="PF07876">
    <property type="entry name" value="Dabb"/>
    <property type="match status" value="1"/>
</dbReference>
<name>A0A365H4N8_9ACTN</name>
<dbReference type="EMBL" id="QLYX01000007">
    <property type="protein sequence ID" value="RAY14067.1"/>
    <property type="molecule type" value="Genomic_DNA"/>
</dbReference>
<evidence type="ECO:0000313" key="2">
    <source>
        <dbReference type="EMBL" id="RAY14067.1"/>
    </source>
</evidence>
<comment type="caution">
    <text evidence="2">The sequence shown here is derived from an EMBL/GenBank/DDBJ whole genome shotgun (WGS) entry which is preliminary data.</text>
</comment>
<evidence type="ECO:0000259" key="1">
    <source>
        <dbReference type="PROSITE" id="PS51502"/>
    </source>
</evidence>
<reference evidence="2 3" key="1">
    <citation type="submission" date="2018-06" db="EMBL/GenBank/DDBJ databases">
        <title>Actinomadura craniellae sp. nov. isolated from marine sponge Craniella sp.</title>
        <authorList>
            <person name="Li L."/>
            <person name="Xu Q.H."/>
            <person name="Lin H.W."/>
            <person name="Lu Y.H."/>
        </authorList>
    </citation>
    <scope>NUCLEOTIDE SEQUENCE [LARGE SCALE GENOMIC DNA]</scope>
    <source>
        <strain evidence="2 3">LHW63021</strain>
    </source>
</reference>
<evidence type="ECO:0000313" key="3">
    <source>
        <dbReference type="Proteomes" id="UP000251891"/>
    </source>
</evidence>
<sequence>MIYHQVRLALRPDAPADQVQHVLGLMRELGDKLDVVEYHLVGRDLSDDFEYGAIYALKDVDAYRTYMYDPLHRQIDSLGLPLVANMTSHDLTDDPDPEIDAKIAQVHSDRFTDHPELLDLVGGLGSYEGSGVPDGDAPKSA</sequence>
<dbReference type="Proteomes" id="UP000251891">
    <property type="component" value="Unassembled WGS sequence"/>
</dbReference>
<accession>A0A365H4N8</accession>
<dbReference type="OrthoDB" id="5518399at2"/>